<feature type="domain" description="7TM GPCR serpentine receptor class x (Srx)" evidence="2">
    <location>
        <begin position="2"/>
        <end position="140"/>
    </location>
</feature>
<keyword evidence="3" id="KW-1185">Reference proteome</keyword>
<protein>
    <submittedName>
        <fullName evidence="4">7TM GPCR serpentine receptor class x (Srx) domain-containing protein</fullName>
    </submittedName>
</protein>
<evidence type="ECO:0000313" key="4">
    <source>
        <dbReference type="WBParaSite" id="ACRNAN_scaffold15000.g17061.t1"/>
    </source>
</evidence>
<accession>A0A914CW14</accession>
<sequence length="213" mass="24917">MFFYYNQMFDQKHTVILCLGILGAMFLGSLPITLPPPWTASMCKVIFARSQYIPMDTCSQIYWWVQTYAEFILAMSCFVLDMATFYKLIRINRVKISEQDRVENHKRLLERLFLIQNFGDLTTFAIMFIPNIIYAAGCQYDRWHCIAGGSNGIVSMIYQITVLLFLHSSRITIWRCFDEFVSLLCQWRILKQQSKTHTEVKSVPNQTISTRTS</sequence>
<dbReference type="AlphaFoldDB" id="A0A914CW14"/>
<organism evidence="3 4">
    <name type="scientific">Acrobeloides nanus</name>
    <dbReference type="NCBI Taxonomy" id="290746"/>
    <lineage>
        <taxon>Eukaryota</taxon>
        <taxon>Metazoa</taxon>
        <taxon>Ecdysozoa</taxon>
        <taxon>Nematoda</taxon>
        <taxon>Chromadorea</taxon>
        <taxon>Rhabditida</taxon>
        <taxon>Tylenchina</taxon>
        <taxon>Cephalobomorpha</taxon>
        <taxon>Cephaloboidea</taxon>
        <taxon>Cephalobidae</taxon>
        <taxon>Acrobeloides</taxon>
    </lineage>
</organism>
<name>A0A914CW14_9BILA</name>
<keyword evidence="1" id="KW-0812">Transmembrane</keyword>
<reference evidence="4" key="1">
    <citation type="submission" date="2022-11" db="UniProtKB">
        <authorList>
            <consortium name="WormBaseParasite"/>
        </authorList>
    </citation>
    <scope>IDENTIFICATION</scope>
</reference>
<evidence type="ECO:0000259" key="2">
    <source>
        <dbReference type="Pfam" id="PF10328"/>
    </source>
</evidence>
<evidence type="ECO:0000313" key="3">
    <source>
        <dbReference type="Proteomes" id="UP000887540"/>
    </source>
</evidence>
<dbReference type="Pfam" id="PF10328">
    <property type="entry name" value="7TM_GPCR_Srx"/>
    <property type="match status" value="1"/>
</dbReference>
<proteinExistence type="predicted"/>
<dbReference type="InterPro" id="IPR019430">
    <property type="entry name" value="7TM_GPCR_serpentine_rcpt_Srx"/>
</dbReference>
<evidence type="ECO:0000256" key="1">
    <source>
        <dbReference type="SAM" id="Phobius"/>
    </source>
</evidence>
<dbReference type="Proteomes" id="UP000887540">
    <property type="component" value="Unplaced"/>
</dbReference>
<feature type="transmembrane region" description="Helical" evidence="1">
    <location>
        <begin position="71"/>
        <end position="91"/>
    </location>
</feature>
<feature type="transmembrane region" description="Helical" evidence="1">
    <location>
        <begin position="12"/>
        <end position="32"/>
    </location>
</feature>
<dbReference type="WBParaSite" id="ACRNAN_scaffold15000.g17061.t1">
    <property type="protein sequence ID" value="ACRNAN_scaffold15000.g17061.t1"/>
    <property type="gene ID" value="ACRNAN_scaffold15000.g17061"/>
</dbReference>
<feature type="transmembrane region" description="Helical" evidence="1">
    <location>
        <begin position="112"/>
        <end position="134"/>
    </location>
</feature>
<keyword evidence="1" id="KW-1133">Transmembrane helix</keyword>
<feature type="transmembrane region" description="Helical" evidence="1">
    <location>
        <begin position="146"/>
        <end position="166"/>
    </location>
</feature>
<keyword evidence="1" id="KW-0472">Membrane</keyword>